<dbReference type="NCBIfam" id="TIGR01760">
    <property type="entry name" value="tape_meas_TP901"/>
    <property type="match status" value="1"/>
</dbReference>
<protein>
    <submittedName>
        <fullName evidence="6">Phage tail tape measure protein, TP901 family, core region</fullName>
    </submittedName>
</protein>
<dbReference type="HOGENOM" id="CLU_249488_0_0_12"/>
<feature type="transmembrane region" description="Helical" evidence="4">
    <location>
        <begin position="419"/>
        <end position="445"/>
    </location>
</feature>
<name>M2BD82_TREDN</name>
<evidence type="ECO:0000313" key="6">
    <source>
        <dbReference type="EMBL" id="EMB19603.1"/>
    </source>
</evidence>
<evidence type="ECO:0000256" key="2">
    <source>
        <dbReference type="SAM" id="Coils"/>
    </source>
</evidence>
<feature type="coiled-coil region" evidence="2">
    <location>
        <begin position="531"/>
        <end position="608"/>
    </location>
</feature>
<dbReference type="Proteomes" id="UP000016183">
    <property type="component" value="Unassembled WGS sequence"/>
</dbReference>
<evidence type="ECO:0000259" key="5">
    <source>
        <dbReference type="Pfam" id="PF10145"/>
    </source>
</evidence>
<feature type="coiled-coil region" evidence="2">
    <location>
        <begin position="1129"/>
        <end position="1163"/>
    </location>
</feature>
<gene>
    <name evidence="6" type="ORF">HMPREF9733_02703</name>
</gene>
<dbReference type="Pfam" id="PF10145">
    <property type="entry name" value="PhageMin_Tail"/>
    <property type="match status" value="1"/>
</dbReference>
<feature type="transmembrane region" description="Helical" evidence="4">
    <location>
        <begin position="386"/>
        <end position="407"/>
    </location>
</feature>
<dbReference type="RefSeq" id="WP_010697702.1">
    <property type="nucleotide sequence ID" value="NZ_KB442455.1"/>
</dbReference>
<comment type="caution">
    <text evidence="6">The sequence shown here is derived from an EMBL/GenBank/DDBJ whole genome shotgun (WGS) entry which is preliminary data.</text>
</comment>
<dbReference type="OrthoDB" id="978230at2"/>
<feature type="domain" description="Phage tail tape measure protein" evidence="5">
    <location>
        <begin position="100"/>
        <end position="288"/>
    </location>
</feature>
<feature type="coiled-coil region" evidence="2">
    <location>
        <begin position="920"/>
        <end position="949"/>
    </location>
</feature>
<evidence type="ECO:0000256" key="1">
    <source>
        <dbReference type="ARBA" id="ARBA00022612"/>
    </source>
</evidence>
<keyword evidence="4" id="KW-1133">Transmembrane helix</keyword>
<evidence type="ECO:0000256" key="3">
    <source>
        <dbReference type="SAM" id="MobiDB-lite"/>
    </source>
</evidence>
<feature type="region of interest" description="Disordered" evidence="3">
    <location>
        <begin position="781"/>
        <end position="801"/>
    </location>
</feature>
<organism evidence="6 7">
    <name type="scientific">Treponema denticola SP33</name>
    <dbReference type="NCBI Taxonomy" id="999437"/>
    <lineage>
        <taxon>Bacteria</taxon>
        <taxon>Pseudomonadati</taxon>
        <taxon>Spirochaetota</taxon>
        <taxon>Spirochaetia</taxon>
        <taxon>Spirochaetales</taxon>
        <taxon>Treponemataceae</taxon>
        <taxon>Treponema</taxon>
    </lineage>
</organism>
<feature type="coiled-coil region" evidence="2">
    <location>
        <begin position="1027"/>
        <end position="1062"/>
    </location>
</feature>
<feature type="region of interest" description="Disordered" evidence="3">
    <location>
        <begin position="824"/>
        <end position="852"/>
    </location>
</feature>
<keyword evidence="1" id="KW-1188">Viral release from host cell</keyword>
<evidence type="ECO:0000256" key="4">
    <source>
        <dbReference type="SAM" id="Phobius"/>
    </source>
</evidence>
<dbReference type="PANTHER" id="PTHR37813:SF1">
    <property type="entry name" value="FELS-2 PROPHAGE PROTEIN"/>
    <property type="match status" value="1"/>
</dbReference>
<proteinExistence type="predicted"/>
<dbReference type="InterPro" id="IPR010090">
    <property type="entry name" value="Phage_tape_meas"/>
</dbReference>
<reference evidence="6 7" key="1">
    <citation type="submission" date="2012-01" db="EMBL/GenBank/DDBJ databases">
        <title>The Genome Sequence of Treponema denticola SP33.</title>
        <authorList>
            <consortium name="The Broad Institute Genome Sequencing Platform"/>
            <person name="Earl A."/>
            <person name="Ward D."/>
            <person name="Feldgarden M."/>
            <person name="Gevers D."/>
            <person name="Blanton J.M."/>
            <person name="Fenno C.J."/>
            <person name="Baranova O.V."/>
            <person name="Mathney J."/>
            <person name="Dewhirst F.E."/>
            <person name="Izard J."/>
            <person name="Young S.K."/>
            <person name="Zeng Q."/>
            <person name="Gargeya S."/>
            <person name="Fitzgerald M."/>
            <person name="Haas B."/>
            <person name="Abouelleil A."/>
            <person name="Alvarado L."/>
            <person name="Arachchi H.M."/>
            <person name="Berlin A."/>
            <person name="Chapman S.B."/>
            <person name="Gearin G."/>
            <person name="Goldberg J."/>
            <person name="Griggs A."/>
            <person name="Gujja S."/>
            <person name="Hansen M."/>
            <person name="Heiman D."/>
            <person name="Howarth C."/>
            <person name="Larimer J."/>
            <person name="Lui A."/>
            <person name="MacDonald P.J.P."/>
            <person name="McCowen C."/>
            <person name="Montmayeur A."/>
            <person name="Murphy C."/>
            <person name="Neiman D."/>
            <person name="Pearson M."/>
            <person name="Priest M."/>
            <person name="Roberts A."/>
            <person name="Saif S."/>
            <person name="Shea T."/>
            <person name="Sisk P."/>
            <person name="Stolte C."/>
            <person name="Sykes S."/>
            <person name="Wortman J."/>
            <person name="Nusbaum C."/>
            <person name="Birren B."/>
        </authorList>
    </citation>
    <scope>NUCLEOTIDE SEQUENCE [LARGE SCALE GENOMIC DNA]</scope>
    <source>
        <strain evidence="6 7">SP33</strain>
    </source>
</reference>
<keyword evidence="4" id="KW-0812">Transmembrane</keyword>
<dbReference type="PANTHER" id="PTHR37813">
    <property type="entry name" value="FELS-2 PROPHAGE PROTEIN"/>
    <property type="match status" value="1"/>
</dbReference>
<dbReference type="PATRIC" id="fig|999437.3.peg.2781"/>
<accession>M2BD82</accession>
<sequence length="1484" mass="163619">MGKGSLGTLYAELALKTSEFEKAVIKSKKLADKLNTDIENITDQINEKLKSIGVGLSAGVTLPLTLFGKQALDTFTSFEQSMQNTFSVMGATSTEMEALRKKAEEMGATTRFSASQASDALYNLGSAGQSASQAMSSLDGVLRLAGATGSDLAFTSGTIASTLSQFNLEADKASHIADVYAMAISKSQANMTKLSYSMKYVGPVASGLNIKLETATAALMKLYNTGYGGEMAGTYLRAGLQKLASGADDFKSKLESIGLTYDDVNPKTNDFADIIDRLKEKQVDINKANELFGNIAGGAMAKLIEGGGEAIRTMDGLLQASDGAAKKMQDIQNASFANTKAELASAFEAVQITLTSNVIPAVNIFAQGLTNALKFINELPVGVQTAGTAFAGLAAAAGPLLLVAIGVKKIKQEMVELNMVAAVNPIMAWGVAIAGVAAIAVGIIAQVRKAQEEAEKESFRYLERANKLADEAQEAGAKSSKIGSLMDKYDSLKNIVGKTTEQQHEYNETLKELQQLVPDLIIKQDDFGNSYIENANKARKAQKELWQLEKERSEHALLVSSLSEDSAKNKLEKLKKERTELETSSKKLVEAEKKAREKAIEVNILIEKFIATNDAKIKDQLVRMTGGVTISAIRANAEREAKAAEEATIKLQNQLSAVNGKIEETEDLLLKNEALRERIKDIDKRQNEEEKNPTPVKKTRQEYADEEWEDYQKQKKRIQEEKKEADSLKKDYDDIGKKMDDIRNRITKLRNMQAADIAEGIGFSRWAKELKQFYAELESLDKENEARKKSKEVKKKEPELEGFAKYAEEQRKLREELEKTQKEIQKTKDLLEQDKGKSDNKKMSDEDRTDRERYLKQQEERLNKINIELGKTKYSLSEIDSTLKDLSRSGKSQYQLKLIDIEAEKKRIDEVIDVAVKAGKITAEKAKELKKQNEENAEEEQQQATAQAINFYIQGGIGIAKSLTKVIATAIEQGGLDGFAALQASSEILDQIGNMVKVPLAQAVIKSVAAVIEITETILKAVNAASIKAFNEEINAIVEESKETAEEAADKIIDNIEKEIIEKTKSPMLEAAKSIMGAITSGFQSGDFSNFSNTIDGIIRKLVIDKMIMFSGLNTGIQKLVDNMFSGFKGSGEQQRNILEEQNQKLSEERKAAEKEFIAYQKLLDKKKYLQKQEEGWWGSLVGKHARDKGYTYWTGKDFAKAYADIDRELAKLEGSKVKYEKAVAAIEEIKKKKEQLEKDIREGKISETGIDPSQIMGFDKEKLDQMIKEFGEPMKEMLKKLGFDVGDDFKKALSDGMTSALTSALGESAYNADWGSFKKSFAAEMKKAIIQSAVESAGIKAKVDEIIKDILSDGKITGDEINLTIDKIKNLYDNLEGNMAELAKINKALEGGVEIQSKTSGSIIQQLSGADRDWFMEALKEGFTKINQVIDLKETTVQHMAATQIIINSLIYHSYNSTIYIQATETTDLKGLIGEIVEQALAG</sequence>
<keyword evidence="4" id="KW-0472">Membrane</keyword>
<dbReference type="EMBL" id="AGDZ01000039">
    <property type="protein sequence ID" value="EMB19603.1"/>
    <property type="molecule type" value="Genomic_DNA"/>
</dbReference>
<evidence type="ECO:0000313" key="7">
    <source>
        <dbReference type="Proteomes" id="UP000016183"/>
    </source>
</evidence>
<feature type="coiled-coil region" evidence="2">
    <location>
        <begin position="1203"/>
        <end position="1247"/>
    </location>
</feature>
<keyword evidence="2" id="KW-0175">Coiled coil</keyword>
<feature type="region of interest" description="Disordered" evidence="3">
    <location>
        <begin position="684"/>
        <end position="710"/>
    </location>
</feature>